<gene>
    <name evidence="1" type="ORF">F5148DRAFT_980369</name>
</gene>
<proteinExistence type="predicted"/>
<evidence type="ECO:0000313" key="2">
    <source>
        <dbReference type="Proteomes" id="UP001207468"/>
    </source>
</evidence>
<organism evidence="1 2">
    <name type="scientific">Russula earlei</name>
    <dbReference type="NCBI Taxonomy" id="71964"/>
    <lineage>
        <taxon>Eukaryota</taxon>
        <taxon>Fungi</taxon>
        <taxon>Dikarya</taxon>
        <taxon>Basidiomycota</taxon>
        <taxon>Agaricomycotina</taxon>
        <taxon>Agaricomycetes</taxon>
        <taxon>Russulales</taxon>
        <taxon>Russulaceae</taxon>
        <taxon>Russula</taxon>
    </lineage>
</organism>
<evidence type="ECO:0000313" key="1">
    <source>
        <dbReference type="EMBL" id="KAI9508095.1"/>
    </source>
</evidence>
<dbReference type="EMBL" id="JAGFNK010000101">
    <property type="protein sequence ID" value="KAI9508095.1"/>
    <property type="molecule type" value="Genomic_DNA"/>
</dbReference>
<name>A0ACC0U9R5_9AGAM</name>
<reference evidence="1" key="1">
    <citation type="submission" date="2021-03" db="EMBL/GenBank/DDBJ databases">
        <title>Evolutionary priming and transition to the ectomycorrhizal habit in an iconic lineage of mushroom-forming fungi: is preadaptation a requirement?</title>
        <authorList>
            <consortium name="DOE Joint Genome Institute"/>
            <person name="Looney B.P."/>
            <person name="Miyauchi S."/>
            <person name="Morin E."/>
            <person name="Drula E."/>
            <person name="Courty P.E."/>
            <person name="Chicoki N."/>
            <person name="Fauchery L."/>
            <person name="Kohler A."/>
            <person name="Kuo A."/>
            <person name="LaButti K."/>
            <person name="Pangilinan J."/>
            <person name="Lipzen A."/>
            <person name="Riley R."/>
            <person name="Andreopoulos W."/>
            <person name="He G."/>
            <person name="Johnson J."/>
            <person name="Barry K.W."/>
            <person name="Grigoriev I.V."/>
            <person name="Nagy L."/>
            <person name="Hibbett D."/>
            <person name="Henrissat B."/>
            <person name="Matheny P.B."/>
            <person name="Labbe J."/>
            <person name="Martin A.F."/>
        </authorList>
    </citation>
    <scope>NUCLEOTIDE SEQUENCE</scope>
    <source>
        <strain evidence="1">BPL698</strain>
    </source>
</reference>
<dbReference type="Proteomes" id="UP001207468">
    <property type="component" value="Unassembled WGS sequence"/>
</dbReference>
<keyword evidence="2" id="KW-1185">Reference proteome</keyword>
<protein>
    <submittedName>
        <fullName evidence="1">DNA glycosylase</fullName>
    </submittedName>
</protein>
<sequence>MAKRKKDIEFSSEDSGSEFSPPGTGPSSGGAKTRRRPAAATRPKRRSAAAAAAAKKKKSPADDERERAEGRSASRAHYYVTPHPPSRHSISSPALMRPALLEWYAGVHEARGMPWRKPFDPSLDADARAQRAYEVWISEIMLQQTQVATVIPYYNRWMSSFPTINDLAASDIDTVNALWKGLGYYSRAARLLAGAKKVVEELDGRLPDNAKDMEGLIPGVGRYTAGAICSIAFNEQVPVLDGNVSRLISRLLAIHASPKSKASLDLLWQGAQTLVDGATCAGDVNQALIELGSTVCKPRDPNCDGCPLQRWCLAYQISKKRSSWLDPLFMKDGIGDIEDLCNLCDPIPLSDGFDAPPVTSYPMKMERKKQREELNIVSVVEWRSGNARWFLLTRRPEGGLLAGLHEFPTSSEVPASISASEERETATTLLSRLINSPLLDTTSQAANAAQSGVLRVVKIERAGDVLHVFSHIRKTYRIQWVVLEGGAAGPPELERRSGPKTTKVAMPPKVKSMWVPLDEVEKANIGTGVLKVWAQARSLWEEGRR</sequence>
<comment type="caution">
    <text evidence="1">The sequence shown here is derived from an EMBL/GenBank/DDBJ whole genome shotgun (WGS) entry which is preliminary data.</text>
</comment>
<accession>A0ACC0U9R5</accession>